<dbReference type="InterPro" id="IPR015168">
    <property type="entry name" value="SsuA/THI5"/>
</dbReference>
<dbReference type="PANTHER" id="PTHR31528">
    <property type="entry name" value="4-AMINO-5-HYDROXYMETHYL-2-METHYLPYRIMIDINE PHOSPHATE SYNTHASE THI11-RELATED"/>
    <property type="match status" value="1"/>
</dbReference>
<keyword evidence="4" id="KW-1185">Reference proteome</keyword>
<dbReference type="PANTHER" id="PTHR31528:SF3">
    <property type="entry name" value="THIAMINE BIOSYNTHESIS PROTEIN HI_0357-RELATED"/>
    <property type="match status" value="1"/>
</dbReference>
<feature type="chain" id="PRO_5046780094" evidence="1">
    <location>
        <begin position="25"/>
        <end position="344"/>
    </location>
</feature>
<evidence type="ECO:0000313" key="3">
    <source>
        <dbReference type="EMBL" id="MCF2946981.1"/>
    </source>
</evidence>
<gene>
    <name evidence="3" type="ORF">L0668_02605</name>
</gene>
<keyword evidence="1" id="KW-0732">Signal</keyword>
<evidence type="ECO:0000256" key="1">
    <source>
        <dbReference type="SAM" id="SignalP"/>
    </source>
</evidence>
<proteinExistence type="predicted"/>
<comment type="caution">
    <text evidence="3">The sequence shown here is derived from an EMBL/GenBank/DDBJ whole genome shotgun (WGS) entry which is preliminary data.</text>
</comment>
<sequence length="344" mass="37482">MYTSVLKRLGTYLIISLVTSSALAQDKVTFQLDWLPGGDKAPVYVAIDKGFFAKQNLEVKISHGRGSTDSLTKLAMGMSDIGYADLSSLLTAKAQSNIQVSAVMSVFNKAPHAFFTLEDSGVTKASDIKGKRIATSAFTSSNVFLPLLMELNQVPKNSIRFIKADPGALGPMLVTGNTDVVISWLTDSVKYQSQANNIGKKLTVLPWYDAGLEFYATVLIGNDKFLNNKPDIAKRFLIAYKKAIEFTWQHPQQAAEIVNKIVPEVDKKVALETITSIKGLVFNEVTKAHGLGAINKERLATSWSWVAKSQGFEHSKLDPETAINRSLLPPVNTTSSLVNAEAAL</sequence>
<dbReference type="Pfam" id="PF09084">
    <property type="entry name" value="NMT1"/>
    <property type="match status" value="1"/>
</dbReference>
<dbReference type="Gene3D" id="3.40.190.10">
    <property type="entry name" value="Periplasmic binding protein-like II"/>
    <property type="match status" value="2"/>
</dbReference>
<organism evidence="3 4">
    <name type="scientific">Paraglaciecola algarum</name>
    <dbReference type="NCBI Taxonomy" id="3050085"/>
    <lineage>
        <taxon>Bacteria</taxon>
        <taxon>Pseudomonadati</taxon>
        <taxon>Pseudomonadota</taxon>
        <taxon>Gammaproteobacteria</taxon>
        <taxon>Alteromonadales</taxon>
        <taxon>Alteromonadaceae</taxon>
        <taxon>Paraglaciecola</taxon>
    </lineage>
</organism>
<name>A0ABS9D247_9ALTE</name>
<evidence type="ECO:0000313" key="4">
    <source>
        <dbReference type="Proteomes" id="UP001521137"/>
    </source>
</evidence>
<feature type="signal peptide" evidence="1">
    <location>
        <begin position="1"/>
        <end position="24"/>
    </location>
</feature>
<feature type="domain" description="SsuA/THI5-like" evidence="2">
    <location>
        <begin position="41"/>
        <end position="254"/>
    </location>
</feature>
<reference evidence="3 4" key="1">
    <citation type="submission" date="2022-01" db="EMBL/GenBank/DDBJ databases">
        <title>Paraglaciecola sp. G1-23.</title>
        <authorList>
            <person name="Jin M.S."/>
            <person name="Han D.M."/>
            <person name="Kim H.M."/>
            <person name="Jeon C.O."/>
        </authorList>
    </citation>
    <scope>NUCLEOTIDE SEQUENCE [LARGE SCALE GENOMIC DNA]</scope>
    <source>
        <strain evidence="3 4">G1-23</strain>
    </source>
</reference>
<evidence type="ECO:0000259" key="2">
    <source>
        <dbReference type="Pfam" id="PF09084"/>
    </source>
</evidence>
<dbReference type="SUPFAM" id="SSF53850">
    <property type="entry name" value="Periplasmic binding protein-like II"/>
    <property type="match status" value="1"/>
</dbReference>
<dbReference type="InterPro" id="IPR027939">
    <property type="entry name" value="NMT1/THI5"/>
</dbReference>
<dbReference type="Proteomes" id="UP001521137">
    <property type="component" value="Unassembled WGS sequence"/>
</dbReference>
<accession>A0ABS9D247</accession>
<dbReference type="EMBL" id="JAKGAS010000001">
    <property type="protein sequence ID" value="MCF2946981.1"/>
    <property type="molecule type" value="Genomic_DNA"/>
</dbReference>
<dbReference type="RefSeq" id="WP_235310497.1">
    <property type="nucleotide sequence ID" value="NZ_JAKGAS010000001.1"/>
</dbReference>
<protein>
    <submittedName>
        <fullName evidence="3">ABC transporter substrate-binding protein</fullName>
    </submittedName>
</protein>